<dbReference type="EMBL" id="JAVRRA010010676">
    <property type="protein sequence ID" value="KAK5241370.1"/>
    <property type="molecule type" value="Genomic_DNA"/>
</dbReference>
<sequence>MTPSSYLSVSSKDVDPIVSAPSQFSKTKATTAHMATTTFKVSGMTCGACTSAVEGGFKDADG</sequence>
<gene>
    <name evidence="1" type="primary">CCC2_2</name>
    <name evidence="1" type="ORF">LTR16_009449</name>
</gene>
<protein>
    <submittedName>
        <fullName evidence="1">Cu(2+)-transporting P-type ATPase</fullName>
    </submittedName>
</protein>
<feature type="non-terminal residue" evidence="1">
    <location>
        <position position="62"/>
    </location>
</feature>
<dbReference type="Proteomes" id="UP001357485">
    <property type="component" value="Unassembled WGS sequence"/>
</dbReference>
<accession>A0ABR0LTQ1</accession>
<dbReference type="Gene3D" id="3.30.70.100">
    <property type="match status" value="1"/>
</dbReference>
<dbReference type="CDD" id="cd00371">
    <property type="entry name" value="HMA"/>
    <property type="match status" value="1"/>
</dbReference>
<keyword evidence="2" id="KW-1185">Reference proteome</keyword>
<name>A0ABR0LTQ1_9PEZI</name>
<comment type="caution">
    <text evidence="1">The sequence shown here is derived from an EMBL/GenBank/DDBJ whole genome shotgun (WGS) entry which is preliminary data.</text>
</comment>
<dbReference type="InterPro" id="IPR036163">
    <property type="entry name" value="HMA_dom_sf"/>
</dbReference>
<dbReference type="SUPFAM" id="SSF55008">
    <property type="entry name" value="HMA, heavy metal-associated domain"/>
    <property type="match status" value="1"/>
</dbReference>
<proteinExistence type="predicted"/>
<evidence type="ECO:0000313" key="2">
    <source>
        <dbReference type="Proteomes" id="UP001357485"/>
    </source>
</evidence>
<reference evidence="1 2" key="1">
    <citation type="submission" date="2023-08" db="EMBL/GenBank/DDBJ databases">
        <title>Black Yeasts Isolated from many extreme environments.</title>
        <authorList>
            <person name="Coleine C."/>
            <person name="Stajich J.E."/>
            <person name="Selbmann L."/>
        </authorList>
    </citation>
    <scope>NUCLEOTIDE SEQUENCE [LARGE SCALE GENOMIC DNA]</scope>
    <source>
        <strain evidence="1 2">CCFEE 536</strain>
    </source>
</reference>
<evidence type="ECO:0000313" key="1">
    <source>
        <dbReference type="EMBL" id="KAK5241370.1"/>
    </source>
</evidence>
<organism evidence="1 2">
    <name type="scientific">Cryomyces antarcticus</name>
    <dbReference type="NCBI Taxonomy" id="329879"/>
    <lineage>
        <taxon>Eukaryota</taxon>
        <taxon>Fungi</taxon>
        <taxon>Dikarya</taxon>
        <taxon>Ascomycota</taxon>
        <taxon>Pezizomycotina</taxon>
        <taxon>Dothideomycetes</taxon>
        <taxon>Dothideomycetes incertae sedis</taxon>
        <taxon>Cryomyces</taxon>
    </lineage>
</organism>
<dbReference type="InterPro" id="IPR006121">
    <property type="entry name" value="HMA_dom"/>
</dbReference>